<dbReference type="Proteomes" id="UP000616769">
    <property type="component" value="Unassembled WGS sequence"/>
</dbReference>
<evidence type="ECO:0000256" key="5">
    <source>
        <dbReference type="ARBA" id="ARBA00022701"/>
    </source>
</evidence>
<feature type="region of interest" description="Disordered" evidence="12">
    <location>
        <begin position="458"/>
        <end position="491"/>
    </location>
</feature>
<comment type="subunit">
    <text evidence="11">Homodimer. The cytoplasmic dynein 1 complex consists of two catalytic heavy chains (HCs) and a number of non-catalytic subunits presented by intermediate chains (ICs).</text>
</comment>
<dbReference type="Pfam" id="PF05783">
    <property type="entry name" value="DLIC"/>
    <property type="match status" value="1"/>
</dbReference>
<reference evidence="13 14" key="1">
    <citation type="journal article" date="2015" name="Parasit. Vectors">
        <title>Draft genome of the scabies mite.</title>
        <authorList>
            <person name="Rider S.D.Jr."/>
            <person name="Morgan M.S."/>
            <person name="Arlian L.G."/>
        </authorList>
    </citation>
    <scope>NUCLEOTIDE SEQUENCE [LARGE SCALE GENOMIC DNA]</scope>
    <source>
        <strain evidence="13">Arlian Lab</strain>
    </source>
</reference>
<feature type="compositionally biased region" description="Low complexity" evidence="12">
    <location>
        <begin position="423"/>
        <end position="436"/>
    </location>
</feature>
<keyword evidence="8 11" id="KW-0243">Dynein</keyword>
<dbReference type="GO" id="GO:0005524">
    <property type="term" value="F:ATP binding"/>
    <property type="evidence" value="ECO:0007669"/>
    <property type="project" value="UniProtKB-KW"/>
</dbReference>
<feature type="compositionally biased region" description="Polar residues" evidence="12">
    <location>
        <begin position="381"/>
        <end position="412"/>
    </location>
</feature>
<evidence type="ECO:0000256" key="1">
    <source>
        <dbReference type="ARBA" id="ARBA00004245"/>
    </source>
</evidence>
<dbReference type="GO" id="GO:0045504">
    <property type="term" value="F:dynein heavy chain binding"/>
    <property type="evidence" value="ECO:0007669"/>
    <property type="project" value="TreeGrafter"/>
</dbReference>
<feature type="compositionally biased region" description="Polar residues" evidence="12">
    <location>
        <begin position="461"/>
        <end position="478"/>
    </location>
</feature>
<sequence>MAPYRNSAQNSLSSNVNDSSIEVERDIWSSILRQVQQTANNKLPANKSILVLGDNDSGKTSLIAKMQGIDATCKGSGLEYHYLMVRDEYRDEQTQCGVWIIDGKYQWKSQLLRFALNADNFQDSTILLICSMTKPWNIMSSLEYWMDCLSEHVKSLNIDPKKFKEYQELNQKRFQDYISPGDEIEGLSTLRLSHDDSDPSNNIESIDHDQLPPDVLCHNLGLDIVIVITKTDYMSTLEKEYDFKEEHFDFIQQSVRKFCLKYGATLMYVSAKINKNCDLLYKYLIHRIYGLKFKTPALVVEKDAVFIPAGWDSEKKISILHDNIQTFSIDSPYNDVIMCPPFVNVGYNRFEIESTVVKEPESIAEDDQVFLMKLRTQIQQPSSNANTPLRGVSGQSSTGNTPIGGSSVSSIVKTDRRQSQNLPSGSSSSTPAASSFFDASGGEGMLQSFFNSLLTRKPVSGASSNSPANSQISQSRISDGSGGVTMAAESLRGRDVHAELERIIEDTKLCSTDNKDNI</sequence>
<keyword evidence="7 11" id="KW-0067">ATP-binding</keyword>
<keyword evidence="6 11" id="KW-0547">Nucleotide-binding</keyword>
<dbReference type="PANTHER" id="PTHR12688:SF0">
    <property type="entry name" value="DYNEIN LIGHT INTERMEDIATE CHAIN"/>
    <property type="match status" value="1"/>
</dbReference>
<gene>
    <name evidence="13" type="ORF">QR98_0015450</name>
</gene>
<comment type="function">
    <text evidence="11">Acts as one of several non-catalytic accessory components of the cytoplasmic dynein 1 complex that are thought to be involved in linking dynein to cargos and to adapter proteins that regulate dynein function. Cytoplasmic dynein 1 acts as a motor for the intracellular retrograde motility of vesicles and organelles along microtubules. May play a role in binding dynein to membranous organelles or chromosomes.</text>
</comment>
<dbReference type="GO" id="GO:0005813">
    <property type="term" value="C:centrosome"/>
    <property type="evidence" value="ECO:0007669"/>
    <property type="project" value="TreeGrafter"/>
</dbReference>
<keyword evidence="10 11" id="KW-0206">Cytoskeleton</keyword>
<evidence type="ECO:0000256" key="10">
    <source>
        <dbReference type="ARBA" id="ARBA00023212"/>
    </source>
</evidence>
<comment type="similarity">
    <text evidence="2 11">Belongs to the dynein light intermediate chain family.</text>
</comment>
<accession>A0A131ZXU5</accession>
<dbReference type="Gene3D" id="3.40.50.300">
    <property type="entry name" value="P-loop containing nucleotide triphosphate hydrolases"/>
    <property type="match status" value="1"/>
</dbReference>
<evidence type="ECO:0000256" key="9">
    <source>
        <dbReference type="ARBA" id="ARBA00023175"/>
    </source>
</evidence>
<dbReference type="GO" id="GO:0005874">
    <property type="term" value="C:microtubule"/>
    <property type="evidence" value="ECO:0007669"/>
    <property type="project" value="UniProtKB-KW"/>
</dbReference>
<keyword evidence="5 11" id="KW-0493">Microtubule</keyword>
<evidence type="ECO:0000313" key="13">
    <source>
        <dbReference type="EMBL" id="KPM03115.1"/>
    </source>
</evidence>
<evidence type="ECO:0000313" key="14">
    <source>
        <dbReference type="Proteomes" id="UP000616769"/>
    </source>
</evidence>
<dbReference type="AlphaFoldDB" id="A0A131ZXU5"/>
<dbReference type="InterPro" id="IPR008467">
    <property type="entry name" value="Dynein1_light_intermed_chain"/>
</dbReference>
<keyword evidence="3 11" id="KW-0813">Transport</keyword>
<dbReference type="InterPro" id="IPR027417">
    <property type="entry name" value="P-loop_NTPase"/>
</dbReference>
<evidence type="ECO:0000256" key="12">
    <source>
        <dbReference type="SAM" id="MobiDB-lite"/>
    </source>
</evidence>
<dbReference type="OrthoDB" id="27603at2759"/>
<comment type="caution">
    <text evidence="13">The sequence shown here is derived from an EMBL/GenBank/DDBJ whole genome shotgun (WGS) entry which is preliminary data.</text>
</comment>
<dbReference type="VEuPathDB" id="VectorBase:SSCA009128"/>
<evidence type="ECO:0000256" key="6">
    <source>
        <dbReference type="ARBA" id="ARBA00022741"/>
    </source>
</evidence>
<organism evidence="13 14">
    <name type="scientific">Sarcoptes scabiei</name>
    <name type="common">Itch mite</name>
    <name type="synonym">Acarus scabiei</name>
    <dbReference type="NCBI Taxonomy" id="52283"/>
    <lineage>
        <taxon>Eukaryota</taxon>
        <taxon>Metazoa</taxon>
        <taxon>Ecdysozoa</taxon>
        <taxon>Arthropoda</taxon>
        <taxon>Chelicerata</taxon>
        <taxon>Arachnida</taxon>
        <taxon>Acari</taxon>
        <taxon>Acariformes</taxon>
        <taxon>Sarcoptiformes</taxon>
        <taxon>Astigmata</taxon>
        <taxon>Psoroptidia</taxon>
        <taxon>Sarcoptoidea</taxon>
        <taxon>Sarcoptidae</taxon>
        <taxon>Sarcoptinae</taxon>
        <taxon>Sarcoptes</taxon>
    </lineage>
</organism>
<dbReference type="GO" id="GO:0000226">
    <property type="term" value="P:microtubule cytoskeleton organization"/>
    <property type="evidence" value="ECO:0007669"/>
    <property type="project" value="TreeGrafter"/>
</dbReference>
<keyword evidence="9 11" id="KW-0505">Motor protein</keyword>
<protein>
    <recommendedName>
        <fullName evidence="11">Dynein light intermediate chain</fullName>
    </recommendedName>
</protein>
<evidence type="ECO:0000256" key="3">
    <source>
        <dbReference type="ARBA" id="ARBA00022448"/>
    </source>
</evidence>
<dbReference type="PANTHER" id="PTHR12688">
    <property type="entry name" value="DYNEIN LIGHT INTERMEDIATE CHAIN"/>
    <property type="match status" value="1"/>
</dbReference>
<dbReference type="GO" id="GO:0005868">
    <property type="term" value="C:cytoplasmic dynein complex"/>
    <property type="evidence" value="ECO:0007669"/>
    <property type="project" value="UniProtKB-UniRule"/>
</dbReference>
<evidence type="ECO:0000256" key="4">
    <source>
        <dbReference type="ARBA" id="ARBA00022490"/>
    </source>
</evidence>
<dbReference type="GO" id="GO:0007018">
    <property type="term" value="P:microtubule-based movement"/>
    <property type="evidence" value="ECO:0007669"/>
    <property type="project" value="InterPro"/>
</dbReference>
<comment type="subcellular location">
    <subcellularLocation>
        <location evidence="1 11">Cytoplasm</location>
        <location evidence="1 11">Cytoskeleton</location>
    </subcellularLocation>
</comment>
<proteinExistence type="inferred from homology"/>
<keyword evidence="4 11" id="KW-0963">Cytoplasm</keyword>
<name>A0A131ZXU5_SARSC</name>
<feature type="region of interest" description="Disordered" evidence="12">
    <location>
        <begin position="381"/>
        <end position="436"/>
    </location>
</feature>
<evidence type="ECO:0000256" key="8">
    <source>
        <dbReference type="ARBA" id="ARBA00023017"/>
    </source>
</evidence>
<evidence type="ECO:0000256" key="11">
    <source>
        <dbReference type="RuleBase" id="RU366047"/>
    </source>
</evidence>
<evidence type="ECO:0000256" key="7">
    <source>
        <dbReference type="ARBA" id="ARBA00022840"/>
    </source>
</evidence>
<dbReference type="InterPro" id="IPR022780">
    <property type="entry name" value="Dynein_light_int_chain"/>
</dbReference>
<dbReference type="EMBL" id="JXLN01004176">
    <property type="protein sequence ID" value="KPM03115.1"/>
    <property type="molecule type" value="Genomic_DNA"/>
</dbReference>
<evidence type="ECO:0000256" key="2">
    <source>
        <dbReference type="ARBA" id="ARBA00006831"/>
    </source>
</evidence>
<dbReference type="SUPFAM" id="SSF52540">
    <property type="entry name" value="P-loop containing nucleoside triphosphate hydrolases"/>
    <property type="match status" value="1"/>
</dbReference>